<feature type="compositionally biased region" description="Basic and acidic residues" evidence="1">
    <location>
        <begin position="109"/>
        <end position="123"/>
    </location>
</feature>
<evidence type="ECO:0000313" key="2">
    <source>
        <dbReference type="EMBL" id="MED7824294.1"/>
    </source>
</evidence>
<accession>A0ABU7FJL2</accession>
<proteinExistence type="predicted"/>
<evidence type="ECO:0000256" key="1">
    <source>
        <dbReference type="SAM" id="MobiDB-lite"/>
    </source>
</evidence>
<dbReference type="EMBL" id="JAYWVC010000068">
    <property type="protein sequence ID" value="MED7824294.1"/>
    <property type="molecule type" value="Genomic_DNA"/>
</dbReference>
<keyword evidence="3" id="KW-1185">Reference proteome</keyword>
<feature type="region of interest" description="Disordered" evidence="1">
    <location>
        <begin position="107"/>
        <end position="132"/>
    </location>
</feature>
<organism evidence="2 3">
    <name type="scientific">Streptomyces chiangmaiensis</name>
    <dbReference type="NCBI Taxonomy" id="766497"/>
    <lineage>
        <taxon>Bacteria</taxon>
        <taxon>Bacillati</taxon>
        <taxon>Actinomycetota</taxon>
        <taxon>Actinomycetes</taxon>
        <taxon>Kitasatosporales</taxon>
        <taxon>Streptomycetaceae</taxon>
        <taxon>Streptomyces</taxon>
    </lineage>
</organism>
<name>A0ABU7FJL2_9ACTN</name>
<evidence type="ECO:0000313" key="3">
    <source>
        <dbReference type="Proteomes" id="UP001333996"/>
    </source>
</evidence>
<gene>
    <name evidence="2" type="ORF">VXC91_20475</name>
</gene>
<reference evidence="2" key="1">
    <citation type="submission" date="2024-01" db="EMBL/GenBank/DDBJ databases">
        <title>First draft genome sequence data of TA4-1, the type strain of Gram-positive actinobacterium Streptomyces chiangmaiensis.</title>
        <authorList>
            <person name="Yasawong M."/>
            <person name="Nantapong N."/>
        </authorList>
    </citation>
    <scope>NUCLEOTIDE SEQUENCE</scope>
    <source>
        <strain evidence="2">TA4-1</strain>
    </source>
</reference>
<comment type="caution">
    <text evidence="2">The sequence shown here is derived from an EMBL/GenBank/DDBJ whole genome shotgun (WGS) entry which is preliminary data.</text>
</comment>
<dbReference type="Proteomes" id="UP001333996">
    <property type="component" value="Unassembled WGS sequence"/>
</dbReference>
<protein>
    <submittedName>
        <fullName evidence="2">Uncharacterized protein</fullName>
    </submittedName>
</protein>
<dbReference type="RefSeq" id="WP_329508742.1">
    <property type="nucleotide sequence ID" value="NZ_BAAAYZ010000079.1"/>
</dbReference>
<sequence length="132" mass="14514">MYSGNEDIPIMDTVSHEQKTGMTPPYDQPSAIWTSLPRLTESSCKVPDYCPTGTVTVSEAVVADGDFATCADNKGVLSASYTLDPGRVRKVTLLGINQREWSPTYNRETFGRKQDSARLKDYTVPDSDEGNT</sequence>